<reference evidence="1" key="1">
    <citation type="submission" date="2023-04" db="EMBL/GenBank/DDBJ databases">
        <title>A chromosome-level genome assembly of the parasitoid wasp Eretmocerus hayati.</title>
        <authorList>
            <person name="Zhong Y."/>
            <person name="Liu S."/>
            <person name="Liu Y."/>
        </authorList>
    </citation>
    <scope>NUCLEOTIDE SEQUENCE</scope>
    <source>
        <strain evidence="1">ZJU_SS_LIU_2023</strain>
    </source>
</reference>
<comment type="caution">
    <text evidence="1">The sequence shown here is derived from an EMBL/GenBank/DDBJ whole genome shotgun (WGS) entry which is preliminary data.</text>
</comment>
<keyword evidence="2" id="KW-1185">Reference proteome</keyword>
<proteinExistence type="predicted"/>
<organism evidence="1 2">
    <name type="scientific">Eretmocerus hayati</name>
    <dbReference type="NCBI Taxonomy" id="131215"/>
    <lineage>
        <taxon>Eukaryota</taxon>
        <taxon>Metazoa</taxon>
        <taxon>Ecdysozoa</taxon>
        <taxon>Arthropoda</taxon>
        <taxon>Hexapoda</taxon>
        <taxon>Insecta</taxon>
        <taxon>Pterygota</taxon>
        <taxon>Neoptera</taxon>
        <taxon>Endopterygota</taxon>
        <taxon>Hymenoptera</taxon>
        <taxon>Apocrita</taxon>
        <taxon>Proctotrupomorpha</taxon>
        <taxon>Chalcidoidea</taxon>
        <taxon>Aphelinidae</taxon>
        <taxon>Aphelininae</taxon>
        <taxon>Eretmocerus</taxon>
    </lineage>
</organism>
<gene>
    <name evidence="1" type="ORF">QAD02_022917</name>
</gene>
<evidence type="ECO:0000313" key="2">
    <source>
        <dbReference type="Proteomes" id="UP001239111"/>
    </source>
</evidence>
<name>A0ACC2PVH5_9HYME</name>
<accession>A0ACC2PVH5</accession>
<protein>
    <submittedName>
        <fullName evidence="1">Uncharacterized protein</fullName>
    </submittedName>
</protein>
<dbReference type="EMBL" id="CM056741">
    <property type="protein sequence ID" value="KAJ8687123.1"/>
    <property type="molecule type" value="Genomic_DNA"/>
</dbReference>
<evidence type="ECO:0000313" key="1">
    <source>
        <dbReference type="EMBL" id="KAJ8687123.1"/>
    </source>
</evidence>
<sequence>MEVTNFSPHCKQERLKEAVRSVIDLVKQPFYALRDSLSKIVKSLKAIVKRIRQVLIAMKRLVLSILRVIESVFDWLGSIVSVCNAKLGTPYDRCEQLLEDAVSSCKEKLGDVVGSVCSVAYLSKTICFPLKPIDVICIMVSFVSDTIVGDVKQRVKVFAKEMRALFFVKIKFEHSFHFETNKSRSIAEVSTAISSEIKRKTNRFLSFFDWVGLLTSFFFLFLFLKVMYYRYKWLTSDRFDNHYISGYMRDIDLRRARLDKETIFPLNRRERRKYATLSSVLLVKSERIRLAKSLVFLLNASIKLGIYMAIDYCLFWVLDTIRFHAERETRVPRSAYANAVQVKGRGFLADVYRGIIRAFSPYSYESELQSLPCLPNPKPPDYDKFIQIASLALLCWIMALFEPYGLRLRHLVLGHYYPDRAKQRAVWLYNHIMRSRGSFLKYARRQLRRSFGIGSTVERVTLRERVWAVCPVLNRLWPLKLRNACLVCGTPERDKSAPHVRCPTPGCLGVYCPQCFADLRKLCTVCLSPLDYGDLTDISEERDSSDDQIDLSQLKNIHLQPQPEKGRTKIRLSRETSEAQDDEDLSQESDVTIQKKDVSDDDSSSKYSYSYQTEATEDSALPEKPRFKDVEAQEVRDDVTMQIFNEVLPDVESSTSGKQITCFGFIRKKKSGKNEVKIESCKINQSDSTSIADTESWPTEEVDDDQSAVIEIDTENSDDDRHSSDEPLIKHEKRKKAVNTNRVVRWLKAVGKIVPFIKKNEKSKRPVETKNVKDSIHTGDKDETPSSSNSSIHDDDHQHLISSRFEANSVTDKSMLRKRIIRDPENGSDSRVSNESSRQNQEHLLNRNLFSNLSRPAATKIPRQLAVICKNTKYFEVDESQSNSSPRERIRYHLDYSTVTDSQSSVDSNPSRDRRSPTSEADDNDSYIYTSENDQKRYQTHTETTGSFVDVDLSEFSSDYSDQPRFTKKIIANNDEMVSAKNKIDDDSDEKSKVQFKRFEGMISDFTKRRKDVTDGRSLGNNESINKQVISKSIVKSLERSDDLKKYKVAKETANVKKRDSLKNIVSDSSSMDEIKKKLDKCVCATAEDIDENVRRSNTRELFIKKARTVEAQTYQKHESMKAPQSLRYSRQNEDADGTFTNTSSIEASGNSDVFEGHTETTQVSETRDQKYGNNTTNIIADVEKKHKPDVGENYTRTKESTPTEEITKVDIRDDSSFQVTSQSKKSDEILLNSLMNQNVSIPSANYRNEKVVLQPTLYSSPKGSLAPIRPELKINDETKMTSSLNRSPNISDQIESLQNPSEFKNMLASQEQNSSTAGNSLENSTTPTFPTSEMKDENQIVIKSGIDVGESKELPQLDNPLLETEPNDRHDVSKLQKSNPPEKAVLFAEDETQDQGDQNFGIPEKIEDLCTCYR</sequence>
<dbReference type="Proteomes" id="UP001239111">
    <property type="component" value="Chromosome 1"/>
</dbReference>